<dbReference type="EMBL" id="CAJVCH010571369">
    <property type="protein sequence ID" value="CAG7837326.1"/>
    <property type="molecule type" value="Genomic_DNA"/>
</dbReference>
<dbReference type="AlphaFoldDB" id="A0A8J2LT73"/>
<organism evidence="2 3">
    <name type="scientific">Allacma fusca</name>
    <dbReference type="NCBI Taxonomy" id="39272"/>
    <lineage>
        <taxon>Eukaryota</taxon>
        <taxon>Metazoa</taxon>
        <taxon>Ecdysozoa</taxon>
        <taxon>Arthropoda</taxon>
        <taxon>Hexapoda</taxon>
        <taxon>Collembola</taxon>
        <taxon>Symphypleona</taxon>
        <taxon>Sminthuridae</taxon>
        <taxon>Allacma</taxon>
    </lineage>
</organism>
<keyword evidence="3" id="KW-1185">Reference proteome</keyword>
<accession>A0A8J2LT73</accession>
<name>A0A8J2LT73_9HEXA</name>
<comment type="caution">
    <text evidence="2">The sequence shown here is derived from an EMBL/GenBank/DDBJ whole genome shotgun (WGS) entry which is preliminary data.</text>
</comment>
<sequence length="615" mass="68229">MSTKNSIRTGTGKATFGSVSVTAKSKKAQQHQSTFSASINDMKSLLPKYDEVSSFANKYGRDIAKTGGSIPKPGRSIKKLNIEDLPRKYSNSNYVVPEKGKLKPKSRGKIPGDYDLISKFDTTVFTPDSKLTQEMASKLKMDFKSKKDSKSSLLRTENPKQDFAKLSSNIITGIESDLGFGFRSKLDTSATIGHRSLRNDKPTNPEVAMQKAARKTETSIQALKKKINSKRDQWNNEKFGWDGYHYKEPEGIVAKQCLASDKLVANSTPPNEKLAEMSRHFRQSLNINTDMRKAIKTPKSSIIKSGARDKHVSGNASPTSESPGSAEEDVLEYENPCKSILLSRSTGFQVPEKKRHAKTEVNSKLPSDAVSVVGPRRRSNKELSGVMKLQTLLDVNSKENSYDICGNKIEAEEADIPYQKFDFGELKQATTSLVNSFPKTRASKTEMTVQTSPILKTSTEEVKIMPEHFYVHSPKPRGAKDKIEAQDLIKQRLGESVKNVDDAATIASRLGSLMTRVAMSKKTEGASKVSVDTVSLARELRELASSMEKDYGMDGVASQTSGTVETQTDHQNKNLPQPKFTKQMSYTDQLVLRKLREVRQLWTKGADESQSTEDI</sequence>
<evidence type="ECO:0000313" key="2">
    <source>
        <dbReference type="EMBL" id="CAG7837326.1"/>
    </source>
</evidence>
<feature type="compositionally biased region" description="Polar residues" evidence="1">
    <location>
        <begin position="557"/>
        <end position="566"/>
    </location>
</feature>
<dbReference type="Proteomes" id="UP000708208">
    <property type="component" value="Unassembled WGS sequence"/>
</dbReference>
<protein>
    <submittedName>
        <fullName evidence="2">Uncharacterized protein</fullName>
    </submittedName>
</protein>
<feature type="region of interest" description="Disordered" evidence="1">
    <location>
        <begin position="553"/>
        <end position="582"/>
    </location>
</feature>
<feature type="region of interest" description="Disordered" evidence="1">
    <location>
        <begin position="298"/>
        <end position="330"/>
    </location>
</feature>
<reference evidence="2" key="1">
    <citation type="submission" date="2021-06" db="EMBL/GenBank/DDBJ databases">
        <authorList>
            <person name="Hodson N. C."/>
            <person name="Mongue J. A."/>
            <person name="Jaron S. K."/>
        </authorList>
    </citation>
    <scope>NUCLEOTIDE SEQUENCE</scope>
</reference>
<evidence type="ECO:0000313" key="3">
    <source>
        <dbReference type="Proteomes" id="UP000708208"/>
    </source>
</evidence>
<feature type="compositionally biased region" description="Polar residues" evidence="1">
    <location>
        <begin position="314"/>
        <end position="323"/>
    </location>
</feature>
<proteinExistence type="predicted"/>
<gene>
    <name evidence="2" type="ORF">AFUS01_LOCUS46456</name>
</gene>
<evidence type="ECO:0000256" key="1">
    <source>
        <dbReference type="SAM" id="MobiDB-lite"/>
    </source>
</evidence>